<dbReference type="RefSeq" id="WP_256607056.1">
    <property type="nucleotide sequence ID" value="NZ_JANIBL010000031.1"/>
</dbReference>
<dbReference type="Proteomes" id="UP001524570">
    <property type="component" value="Unassembled WGS sequence"/>
</dbReference>
<proteinExistence type="predicted"/>
<evidence type="ECO:0000313" key="1">
    <source>
        <dbReference type="EMBL" id="MCQ8117993.1"/>
    </source>
</evidence>
<organism evidence="1 2">
    <name type="scientific">Methylomonas rosea</name>
    <dbReference type="NCBI Taxonomy" id="2952227"/>
    <lineage>
        <taxon>Bacteria</taxon>
        <taxon>Pseudomonadati</taxon>
        <taxon>Pseudomonadota</taxon>
        <taxon>Gammaproteobacteria</taxon>
        <taxon>Methylococcales</taxon>
        <taxon>Methylococcaceae</taxon>
        <taxon>Methylomonas</taxon>
    </lineage>
</organism>
<comment type="caution">
    <text evidence="1">The sequence shown here is derived from an EMBL/GenBank/DDBJ whole genome shotgun (WGS) entry which is preliminary data.</text>
</comment>
<gene>
    <name evidence="1" type="ORF">NP589_11200</name>
</gene>
<accession>A0ABT1TV93</accession>
<dbReference type="InterPro" id="IPR029058">
    <property type="entry name" value="AB_hydrolase_fold"/>
</dbReference>
<sequence>MDTRLKPENNQALVILLGITADAACKSHVLDYYRRHSHFRVFLPNHCQYFGIDFAAGQLCHFLDKHDLREFERCHFICYISGGFILRRALADSPLPNLGRVVYVRSPLQERVPRLSLRRYGPLPLLKFGKILLDLAGDRKDRLPELRTDCGYVLESGVSAQAAELGLTADDFARCREDSRFAIPSDMPILTTPLSHDQVYSDDTLLAQMLAFIESGSFQHA</sequence>
<dbReference type="SUPFAM" id="SSF53474">
    <property type="entry name" value="alpha/beta-Hydrolases"/>
    <property type="match status" value="1"/>
</dbReference>
<keyword evidence="2" id="KW-1185">Reference proteome</keyword>
<evidence type="ECO:0000313" key="2">
    <source>
        <dbReference type="Proteomes" id="UP001524570"/>
    </source>
</evidence>
<name>A0ABT1TV93_9GAMM</name>
<dbReference type="EMBL" id="JANIBL010000031">
    <property type="protein sequence ID" value="MCQ8117993.1"/>
    <property type="molecule type" value="Genomic_DNA"/>
</dbReference>
<protein>
    <recommendedName>
        <fullName evidence="3">Alpha/beta hydrolase</fullName>
    </recommendedName>
</protein>
<evidence type="ECO:0008006" key="3">
    <source>
        <dbReference type="Google" id="ProtNLM"/>
    </source>
</evidence>
<reference evidence="1 2" key="1">
    <citation type="submission" date="2022-07" db="EMBL/GenBank/DDBJ databases">
        <title>Methylomonas rivi sp. nov., Methylomonas rosea sp. nov., Methylomonas aureus sp. nov. and Methylomonas subterranea sp. nov., four novel methanotrophs isolated from a freshwater creek and the deep terrestrial subsurface.</title>
        <authorList>
            <person name="Abin C."/>
            <person name="Sankaranarayanan K."/>
            <person name="Garner C."/>
            <person name="Sindelar R."/>
            <person name="Kotary K."/>
            <person name="Garner R."/>
            <person name="Barclay S."/>
            <person name="Lawson P."/>
            <person name="Krumholz L."/>
        </authorList>
    </citation>
    <scope>NUCLEOTIDE SEQUENCE [LARGE SCALE GENOMIC DNA]</scope>
    <source>
        <strain evidence="1 2">WSC-7</strain>
    </source>
</reference>